<keyword evidence="1" id="KW-0732">Signal</keyword>
<evidence type="ECO:0008006" key="4">
    <source>
        <dbReference type="Google" id="ProtNLM"/>
    </source>
</evidence>
<accession>A0A5E7B219</accession>
<sequence length="126" mass="14071" precursor="true">MSKFIDIPALSFVVLTAVVLAACDQGETQTKRPSGNQCPPRNVLAIVDVLRSEEQDRVFNDQIIDAAVKLASQCDAHLEVLHAYDWTAVYIRTWALVHCHWPQGSTKCWEPAAPSVCRPTRIKGER</sequence>
<gene>
    <name evidence="2" type="ORF">PS691_01236</name>
</gene>
<evidence type="ECO:0000256" key="1">
    <source>
        <dbReference type="SAM" id="SignalP"/>
    </source>
</evidence>
<evidence type="ECO:0000313" key="3">
    <source>
        <dbReference type="Proteomes" id="UP000337909"/>
    </source>
</evidence>
<protein>
    <recommendedName>
        <fullName evidence="4">Lipoprotein</fullName>
    </recommendedName>
</protein>
<dbReference type="EMBL" id="CABVHQ010000008">
    <property type="protein sequence ID" value="VVN82864.1"/>
    <property type="molecule type" value="Genomic_DNA"/>
</dbReference>
<dbReference type="AlphaFoldDB" id="A0A5E7B219"/>
<evidence type="ECO:0000313" key="2">
    <source>
        <dbReference type="EMBL" id="VVN82864.1"/>
    </source>
</evidence>
<feature type="signal peptide" evidence="1">
    <location>
        <begin position="1"/>
        <end position="21"/>
    </location>
</feature>
<reference evidence="2 3" key="1">
    <citation type="submission" date="2019-09" db="EMBL/GenBank/DDBJ databases">
        <authorList>
            <person name="Chandra G."/>
            <person name="Truman W A."/>
        </authorList>
    </citation>
    <scope>NUCLEOTIDE SEQUENCE [LARGE SCALE GENOMIC DNA]</scope>
    <source>
        <strain evidence="2">PS691</strain>
    </source>
</reference>
<dbReference type="Proteomes" id="UP000337909">
    <property type="component" value="Unassembled WGS sequence"/>
</dbReference>
<dbReference type="Gene3D" id="3.40.50.12370">
    <property type="match status" value="1"/>
</dbReference>
<feature type="chain" id="PRO_5022925688" description="Lipoprotein" evidence="1">
    <location>
        <begin position="22"/>
        <end position="126"/>
    </location>
</feature>
<dbReference type="PROSITE" id="PS51257">
    <property type="entry name" value="PROKAR_LIPOPROTEIN"/>
    <property type="match status" value="1"/>
</dbReference>
<organism evidence="2 3">
    <name type="scientific">Pseudomonas fluorescens</name>
    <dbReference type="NCBI Taxonomy" id="294"/>
    <lineage>
        <taxon>Bacteria</taxon>
        <taxon>Pseudomonadati</taxon>
        <taxon>Pseudomonadota</taxon>
        <taxon>Gammaproteobacteria</taxon>
        <taxon>Pseudomonadales</taxon>
        <taxon>Pseudomonadaceae</taxon>
        <taxon>Pseudomonas</taxon>
    </lineage>
</organism>
<proteinExistence type="predicted"/>
<name>A0A5E7B219_PSEFL</name>